<organism evidence="2 3">
    <name type="scientific">Lasallia pustulata</name>
    <dbReference type="NCBI Taxonomy" id="136370"/>
    <lineage>
        <taxon>Eukaryota</taxon>
        <taxon>Fungi</taxon>
        <taxon>Dikarya</taxon>
        <taxon>Ascomycota</taxon>
        <taxon>Pezizomycotina</taxon>
        <taxon>Lecanoromycetes</taxon>
        <taxon>OSLEUM clade</taxon>
        <taxon>Umbilicariomycetidae</taxon>
        <taxon>Umbilicariales</taxon>
        <taxon>Umbilicariaceae</taxon>
        <taxon>Lasallia</taxon>
    </lineage>
</organism>
<keyword evidence="1" id="KW-0472">Membrane</keyword>
<dbReference type="Proteomes" id="UP000192927">
    <property type="component" value="Unassembled WGS sequence"/>
</dbReference>
<evidence type="ECO:0000313" key="3">
    <source>
        <dbReference type="Proteomes" id="UP000192927"/>
    </source>
</evidence>
<dbReference type="EMBL" id="FWEW01000537">
    <property type="protein sequence ID" value="SLM35105.1"/>
    <property type="molecule type" value="Genomic_DNA"/>
</dbReference>
<reference evidence="3" key="1">
    <citation type="submission" date="2017-03" db="EMBL/GenBank/DDBJ databases">
        <authorList>
            <person name="Sharma R."/>
            <person name="Thines M."/>
        </authorList>
    </citation>
    <scope>NUCLEOTIDE SEQUENCE [LARGE SCALE GENOMIC DNA]</scope>
</reference>
<dbReference type="AlphaFoldDB" id="A0A1W5CWK6"/>
<protein>
    <submittedName>
        <fullName evidence="2">Uncharacterized protein</fullName>
    </submittedName>
</protein>
<accession>A0A1W5CWK6</accession>
<proteinExistence type="predicted"/>
<evidence type="ECO:0000256" key="1">
    <source>
        <dbReference type="SAM" id="Phobius"/>
    </source>
</evidence>
<keyword evidence="1" id="KW-0812">Transmembrane</keyword>
<keyword evidence="1" id="KW-1133">Transmembrane helix</keyword>
<sequence>MSERFSSGKASAPSATLSSVNAMPAISLTTSALLARATTTPTKHRSWAKHEGGVILVFCIIFIIAAGLIGLCLFRMLVARRAKRQAARA</sequence>
<evidence type="ECO:0000313" key="2">
    <source>
        <dbReference type="EMBL" id="SLM35105.1"/>
    </source>
</evidence>
<keyword evidence="3" id="KW-1185">Reference proteome</keyword>
<feature type="transmembrane region" description="Helical" evidence="1">
    <location>
        <begin position="53"/>
        <end position="78"/>
    </location>
</feature>
<name>A0A1W5CWK6_9LECA</name>